<dbReference type="Proteomes" id="UP000243739">
    <property type="component" value="Unassembled WGS sequence"/>
</dbReference>
<dbReference type="InterPro" id="IPR034804">
    <property type="entry name" value="SQR/QFR_C/D"/>
</dbReference>
<feature type="binding site" description="axial binding residue" evidence="8">
    <location>
        <position position="112"/>
    </location>
    <ligand>
        <name>heme</name>
        <dbReference type="ChEBI" id="CHEBI:30413"/>
    </ligand>
    <ligandPart>
        <name>Fe</name>
        <dbReference type="ChEBI" id="CHEBI:18248"/>
    </ligandPart>
</feature>
<keyword evidence="2 8" id="KW-0349">Heme</keyword>
<evidence type="ECO:0000256" key="4">
    <source>
        <dbReference type="ARBA" id="ARBA00022723"/>
    </source>
</evidence>
<comment type="subcellular location">
    <subcellularLocation>
        <location evidence="1">Membrane</location>
    </subcellularLocation>
</comment>
<feature type="transmembrane region" description="Helical" evidence="9">
    <location>
        <begin position="53"/>
        <end position="75"/>
    </location>
</feature>
<evidence type="ECO:0000256" key="9">
    <source>
        <dbReference type="SAM" id="Phobius"/>
    </source>
</evidence>
<evidence type="ECO:0000256" key="8">
    <source>
        <dbReference type="PIRSR" id="PIRSR000170-1"/>
    </source>
</evidence>
<keyword evidence="11" id="KW-1185">Reference proteome</keyword>
<dbReference type="OrthoDB" id="9789209at2"/>
<dbReference type="STRING" id="337097.BHF71_01555"/>
<evidence type="ECO:0000256" key="1">
    <source>
        <dbReference type="ARBA" id="ARBA00004370"/>
    </source>
</evidence>
<evidence type="ECO:0000313" key="11">
    <source>
        <dbReference type="Proteomes" id="UP000243739"/>
    </source>
</evidence>
<feature type="binding site" description="axial binding residue" evidence="8">
    <location>
        <position position="155"/>
    </location>
    <ligand>
        <name>heme</name>
        <dbReference type="ChEBI" id="CHEBI:30413"/>
    </ligand>
    <ligandPart>
        <name>Fe</name>
        <dbReference type="ChEBI" id="CHEBI:18248"/>
    </ligandPart>
</feature>
<dbReference type="InterPro" id="IPR016002">
    <property type="entry name" value="Succ_DH_cyt_b558_Firmicute"/>
</dbReference>
<accession>A0A1D2YUJ8</accession>
<evidence type="ECO:0000256" key="2">
    <source>
        <dbReference type="ARBA" id="ARBA00022617"/>
    </source>
</evidence>
<keyword evidence="7 9" id="KW-0472">Membrane</keyword>
<dbReference type="InterPro" id="IPR000701">
    <property type="entry name" value="SuccDH_FuR_B_TM-su"/>
</dbReference>
<keyword evidence="4 8" id="KW-0479">Metal-binding</keyword>
<feature type="binding site" description="axial binding residue" evidence="8">
    <location>
        <position position="27"/>
    </location>
    <ligand>
        <name>heme</name>
        <dbReference type="ChEBI" id="CHEBI:30413"/>
    </ligand>
    <ligandPart>
        <name>Fe</name>
        <dbReference type="ChEBI" id="CHEBI:18248"/>
    </ligandPart>
</feature>
<name>A0A1D2YUJ8_9BACI</name>
<evidence type="ECO:0000313" key="10">
    <source>
        <dbReference type="EMBL" id="OEF99306.1"/>
    </source>
</evidence>
<protein>
    <submittedName>
        <fullName evidence="10">Succinate dehydrogenase</fullName>
    </submittedName>
</protein>
<keyword evidence="3 9" id="KW-0812">Transmembrane</keyword>
<proteinExistence type="predicted"/>
<feature type="transmembrane region" description="Helical" evidence="9">
    <location>
        <begin position="144"/>
        <end position="169"/>
    </location>
</feature>
<dbReference type="GO" id="GO:0046872">
    <property type="term" value="F:metal ion binding"/>
    <property type="evidence" value="ECO:0007669"/>
    <property type="project" value="UniProtKB-KW"/>
</dbReference>
<dbReference type="InterPro" id="IPR011138">
    <property type="entry name" value="Cytochrome_b-558"/>
</dbReference>
<dbReference type="SUPFAM" id="SSF81343">
    <property type="entry name" value="Fumarate reductase respiratory complex transmembrane subunits"/>
    <property type="match status" value="1"/>
</dbReference>
<evidence type="ECO:0000256" key="7">
    <source>
        <dbReference type="ARBA" id="ARBA00023136"/>
    </source>
</evidence>
<feature type="transmembrane region" description="Helical" evidence="9">
    <location>
        <begin position="12"/>
        <end position="33"/>
    </location>
</feature>
<dbReference type="CDD" id="cd03497">
    <property type="entry name" value="SQR_TypeB_1_TM"/>
    <property type="match status" value="1"/>
</dbReference>
<organism evidence="10 11">
    <name type="scientific">Vulcanibacillus modesticaldus</name>
    <dbReference type="NCBI Taxonomy" id="337097"/>
    <lineage>
        <taxon>Bacteria</taxon>
        <taxon>Bacillati</taxon>
        <taxon>Bacillota</taxon>
        <taxon>Bacilli</taxon>
        <taxon>Bacillales</taxon>
        <taxon>Bacillaceae</taxon>
        <taxon>Vulcanibacillus</taxon>
    </lineage>
</organism>
<feature type="transmembrane region" description="Helical" evidence="9">
    <location>
        <begin position="181"/>
        <end position="202"/>
    </location>
</feature>
<dbReference type="PIRSF" id="PIRSF000170">
    <property type="entry name" value="Succ_dh_cyt_b558"/>
    <property type="match status" value="1"/>
</dbReference>
<dbReference type="EMBL" id="MIJF01000024">
    <property type="protein sequence ID" value="OEF99306.1"/>
    <property type="molecule type" value="Genomic_DNA"/>
</dbReference>
<sequence length="213" mass="24421">MATTHYFNRKLHSLLGVIPIGTFLLVHLSVNYLATRGPEAFEKGAGFIRNLPFLPVLEWGLIFLPLLYHAIYGIYIAFQAQNNVTTYGYFNNVKFLIQRYTGLITLLFVIWHVWETTIQVRLGLKELNFDLMTNILSSKVSMTFYLIGVISAIFHFSNGLWTFLITWGITIGPRSQRISNYFFMTVFVLLSIVAVLILFSYVSPEYVNQVTLG</sequence>
<keyword evidence="6 8" id="KW-0408">Iron</keyword>
<reference evidence="10 11" key="1">
    <citation type="submission" date="2016-09" db="EMBL/GenBank/DDBJ databases">
        <title>Draft genome sequence for the type strain of Vulcanibacillus modesticaldus BR, a strictly anaerobic, moderately thermophilic, and nitrate-reducing bacterium from deep sea-hydrothermal vents of the Mid-Atlantic Ridge.</title>
        <authorList>
            <person name="Abin C.A."/>
            <person name="Hollibaugh J.T."/>
        </authorList>
    </citation>
    <scope>NUCLEOTIDE SEQUENCE [LARGE SCALE GENOMIC DNA]</scope>
    <source>
        <strain evidence="10 11">BR</strain>
    </source>
</reference>
<dbReference type="GO" id="GO:0016020">
    <property type="term" value="C:membrane"/>
    <property type="evidence" value="ECO:0007669"/>
    <property type="project" value="UniProtKB-SubCell"/>
</dbReference>
<evidence type="ECO:0000256" key="5">
    <source>
        <dbReference type="ARBA" id="ARBA00022989"/>
    </source>
</evidence>
<gene>
    <name evidence="10" type="ORF">BHF71_01555</name>
</gene>
<dbReference type="Gene3D" id="1.20.1300.10">
    <property type="entry name" value="Fumarate reductase/succinate dehydrogenase, transmembrane subunit"/>
    <property type="match status" value="1"/>
</dbReference>
<dbReference type="Pfam" id="PF01127">
    <property type="entry name" value="Sdh_cyt"/>
    <property type="match status" value="1"/>
</dbReference>
<feature type="binding site" description="axial binding residue" evidence="8">
    <location>
        <position position="69"/>
    </location>
    <ligand>
        <name>heme</name>
        <dbReference type="ChEBI" id="CHEBI:30413"/>
    </ligand>
    <ligandPart>
        <name>Fe</name>
        <dbReference type="ChEBI" id="CHEBI:18248"/>
    </ligandPart>
</feature>
<evidence type="ECO:0000256" key="6">
    <source>
        <dbReference type="ARBA" id="ARBA00023004"/>
    </source>
</evidence>
<comment type="caution">
    <text evidence="10">The sequence shown here is derived from an EMBL/GenBank/DDBJ whole genome shotgun (WGS) entry which is preliminary data.</text>
</comment>
<keyword evidence="5 9" id="KW-1133">Transmembrane helix</keyword>
<dbReference type="NCBIfam" id="TIGR02046">
    <property type="entry name" value="sdhC_b558_fam"/>
    <property type="match status" value="1"/>
</dbReference>
<evidence type="ECO:0000256" key="3">
    <source>
        <dbReference type="ARBA" id="ARBA00022692"/>
    </source>
</evidence>
<feature type="transmembrane region" description="Helical" evidence="9">
    <location>
        <begin position="96"/>
        <end position="114"/>
    </location>
</feature>
<dbReference type="AlphaFoldDB" id="A0A1D2YUJ8"/>